<dbReference type="OrthoDB" id="9815847at2"/>
<feature type="compositionally biased region" description="Low complexity" evidence="5">
    <location>
        <begin position="315"/>
        <end position="327"/>
    </location>
</feature>
<evidence type="ECO:0000256" key="4">
    <source>
        <dbReference type="ARBA" id="ARBA00022803"/>
    </source>
</evidence>
<evidence type="ECO:0000256" key="5">
    <source>
        <dbReference type="SAM" id="MobiDB-lite"/>
    </source>
</evidence>
<evidence type="ECO:0000313" key="7">
    <source>
        <dbReference type="EMBL" id="REC56049.1"/>
    </source>
</evidence>
<dbReference type="RefSeq" id="WP_115980253.1">
    <property type="nucleotide sequence ID" value="NZ_QOHR01000014.1"/>
</dbReference>
<dbReference type="GO" id="GO:0030313">
    <property type="term" value="C:cell envelope"/>
    <property type="evidence" value="ECO:0007669"/>
    <property type="project" value="UniProtKB-SubCell"/>
</dbReference>
<dbReference type="NCBIfam" id="TIGR03142">
    <property type="entry name" value="cytochro_ccmI"/>
    <property type="match status" value="1"/>
</dbReference>
<comment type="caution">
    <text evidence="7">The sequence shown here is derived from an EMBL/GenBank/DDBJ whole genome shotgun (WGS) entry which is preliminary data.</text>
</comment>
<dbReference type="InterPro" id="IPR017560">
    <property type="entry name" value="Cyt_c_biogenesis_CcmI"/>
</dbReference>
<feature type="region of interest" description="Disordered" evidence="5">
    <location>
        <begin position="315"/>
        <end position="335"/>
    </location>
</feature>
<protein>
    <submittedName>
        <fullName evidence="7">C-type cytochrome biogenesis protein CcmI</fullName>
    </submittedName>
</protein>
<dbReference type="SUPFAM" id="SSF48452">
    <property type="entry name" value="TPR-like"/>
    <property type="match status" value="1"/>
</dbReference>
<keyword evidence="3" id="KW-0201">Cytochrome c-type biogenesis</keyword>
<evidence type="ECO:0000256" key="3">
    <source>
        <dbReference type="ARBA" id="ARBA00022748"/>
    </source>
</evidence>
<dbReference type="PANTHER" id="PTHR47870">
    <property type="entry name" value="CYTOCHROME C-TYPE BIOGENESIS PROTEIN CCMH"/>
    <property type="match status" value="1"/>
</dbReference>
<dbReference type="PANTHER" id="PTHR47870:SF4">
    <property type="entry name" value="CYTOCHROME C-TYPE BIOGENESIS PROTEIN CYCH"/>
    <property type="match status" value="1"/>
</dbReference>
<gene>
    <name evidence="7" type="primary">ccmI</name>
    <name evidence="7" type="ORF">DRV84_10530</name>
</gene>
<dbReference type="InterPro" id="IPR056413">
    <property type="entry name" value="TPR_CcmH_CycH"/>
</dbReference>
<dbReference type="AlphaFoldDB" id="A0A3D9BR94"/>
<dbReference type="EMBL" id="QOHR01000014">
    <property type="protein sequence ID" value="REC56049.1"/>
    <property type="molecule type" value="Genomic_DNA"/>
</dbReference>
<name>A0A3D9BR94_9RHOB</name>
<sequence length="414" mass="44681">MLFWIMVVALSVAVALLLGLAALRARGQAQEAADYDLKVYRDQLKEVERDLARGVISEEDAERLRTEISRRILAADAAAKAAARGETVQPRGTGPLLAVVVALGVVGGGTWLYMDLGAPGYPDQPLAQRIAAAEERRQTRPSQAEAEADVPAQPPAETPEDYAELMDRLRAVLEERPDDVRGHMLLARNEAALGNFTEAYAAQERVLELRGDGATAQDYADYAEMLVLAAGGYVSPEAEAALAAALERDPRNGVARYYLGVMFRQIGRPDRAFTTWDRLLRESRPEAPWVAALRQQLPELAARAGRTDYQLPEMAAPAAPAAPGPTAEQMAEAENMTEEQRTAMVRGMVDSLAQRLAQDGGNAAEWARLINALGVLGETERASAIRDEALSKFAGDETALARIREAAERAGIGG</sequence>
<dbReference type="InterPro" id="IPR011990">
    <property type="entry name" value="TPR-like_helical_dom_sf"/>
</dbReference>
<comment type="subcellular location">
    <subcellularLocation>
        <location evidence="1">Cell envelope</location>
    </subcellularLocation>
</comment>
<keyword evidence="2" id="KW-0677">Repeat</keyword>
<evidence type="ECO:0000256" key="2">
    <source>
        <dbReference type="ARBA" id="ARBA00022737"/>
    </source>
</evidence>
<dbReference type="GO" id="GO:0005886">
    <property type="term" value="C:plasma membrane"/>
    <property type="evidence" value="ECO:0007669"/>
    <property type="project" value="TreeGrafter"/>
</dbReference>
<keyword evidence="4" id="KW-0802">TPR repeat</keyword>
<dbReference type="GO" id="GO:0017004">
    <property type="term" value="P:cytochrome complex assembly"/>
    <property type="evidence" value="ECO:0007669"/>
    <property type="project" value="UniProtKB-KW"/>
</dbReference>
<feature type="region of interest" description="Disordered" evidence="5">
    <location>
        <begin position="132"/>
        <end position="158"/>
    </location>
</feature>
<dbReference type="Proteomes" id="UP000257131">
    <property type="component" value="Unassembled WGS sequence"/>
</dbReference>
<organism evidence="7 8">
    <name type="scientific">Rhodosalinus sediminis</name>
    <dbReference type="NCBI Taxonomy" id="1940533"/>
    <lineage>
        <taxon>Bacteria</taxon>
        <taxon>Pseudomonadati</taxon>
        <taxon>Pseudomonadota</taxon>
        <taxon>Alphaproteobacteria</taxon>
        <taxon>Rhodobacterales</taxon>
        <taxon>Paracoccaceae</taxon>
        <taxon>Rhodosalinus</taxon>
    </lineage>
</organism>
<dbReference type="Gene3D" id="1.25.40.10">
    <property type="entry name" value="Tetratricopeptide repeat domain"/>
    <property type="match status" value="1"/>
</dbReference>
<dbReference type="Pfam" id="PF23914">
    <property type="entry name" value="TPR_CcmH_CycH"/>
    <property type="match status" value="1"/>
</dbReference>
<accession>A0A3D9BR94</accession>
<evidence type="ECO:0000313" key="8">
    <source>
        <dbReference type="Proteomes" id="UP000257131"/>
    </source>
</evidence>
<reference evidence="7 8" key="1">
    <citation type="journal article" date="2017" name="Int. J. Syst. Evol. Microbiol.">
        <title>Rhodosalinus sediminis gen. nov., sp. nov., isolated from marine saltern.</title>
        <authorList>
            <person name="Guo L.Y."/>
            <person name="Ling S.K."/>
            <person name="Li C.M."/>
            <person name="Chen G.J."/>
            <person name="Du Z.J."/>
        </authorList>
    </citation>
    <scope>NUCLEOTIDE SEQUENCE [LARGE SCALE GENOMIC DNA]</scope>
    <source>
        <strain evidence="7 8">WDN1C137</strain>
    </source>
</reference>
<dbReference type="InterPro" id="IPR051263">
    <property type="entry name" value="C-type_cytochrome_biogenesis"/>
</dbReference>
<proteinExistence type="predicted"/>
<evidence type="ECO:0000256" key="1">
    <source>
        <dbReference type="ARBA" id="ARBA00004196"/>
    </source>
</evidence>
<evidence type="ECO:0000259" key="6">
    <source>
        <dbReference type="Pfam" id="PF23914"/>
    </source>
</evidence>
<feature type="domain" description="Cytochrome c-type biogenesis protein H TPR" evidence="6">
    <location>
        <begin position="158"/>
        <end position="282"/>
    </location>
</feature>
<keyword evidence="8" id="KW-1185">Reference proteome</keyword>